<dbReference type="Proteomes" id="UP001373909">
    <property type="component" value="Chromosome"/>
</dbReference>
<dbReference type="EMBL" id="CP142523">
    <property type="protein sequence ID" value="WWO44418.1"/>
    <property type="molecule type" value="Genomic_DNA"/>
</dbReference>
<accession>A0ABZ2GIJ6</accession>
<organism evidence="1 2">
    <name type="scientific">Janthinobacterium aestuarii</name>
    <dbReference type="NCBI Taxonomy" id="2985511"/>
    <lineage>
        <taxon>Bacteria</taxon>
        <taxon>Pseudomonadati</taxon>
        <taxon>Pseudomonadota</taxon>
        <taxon>Betaproteobacteria</taxon>
        <taxon>Burkholderiales</taxon>
        <taxon>Oxalobacteraceae</taxon>
        <taxon>Janthinobacterium</taxon>
    </lineage>
</organism>
<name>A0ABZ2GIJ6_9BURK</name>
<keyword evidence="2" id="KW-1185">Reference proteome</keyword>
<evidence type="ECO:0000313" key="2">
    <source>
        <dbReference type="Proteomes" id="UP001373909"/>
    </source>
</evidence>
<dbReference type="RefSeq" id="WP_338678858.1">
    <property type="nucleotide sequence ID" value="NZ_CP142523.1"/>
</dbReference>
<proteinExistence type="predicted"/>
<gene>
    <name evidence="1" type="ORF">OPV09_16995</name>
</gene>
<sequence>METRKIFSYGRIFLAGIDLGGKDKMLDIATTYLIVSAPVNVGEIHGDCLRSIDTVHGTAIYRGMDRDPWRSLDTAFFAKRLGYELVNLRRKIGLAANKIYSCGICRDLSEVQTILSLSESGREKDDLIWIDNSGSIPPDDARFFGLRFLCGWLWSVNSAGMFEQPEIF</sequence>
<reference evidence="1 2" key="1">
    <citation type="submission" date="2024-01" db="EMBL/GenBank/DDBJ databases">
        <title>Draft genome sequences of nine bacterial species from freshwater ponds near Washington, DC.</title>
        <authorList>
            <person name="Pavloudi C."/>
            <person name="Oliver L."/>
            <person name="Slattery K."/>
            <person name="Lissner G."/>
            <person name="Saw J.H."/>
        </authorList>
    </citation>
    <scope>NUCLEOTIDE SEQUENCE [LARGE SCALE GENOMIC DNA]</scope>
    <source>
        <strain evidence="2">TB1-E2</strain>
    </source>
</reference>
<protein>
    <submittedName>
        <fullName evidence="1">Uncharacterized protein</fullName>
    </submittedName>
</protein>
<evidence type="ECO:0000313" key="1">
    <source>
        <dbReference type="EMBL" id="WWO44418.1"/>
    </source>
</evidence>